<evidence type="ECO:0000256" key="2">
    <source>
        <dbReference type="SAM" id="SignalP"/>
    </source>
</evidence>
<keyword evidence="1" id="KW-0472">Membrane</keyword>
<dbReference type="InterPro" id="IPR057223">
    <property type="entry name" value="DUF7901"/>
</dbReference>
<protein>
    <submittedName>
        <fullName evidence="4">GEVED domain-containing protein</fullName>
    </submittedName>
</protein>
<keyword evidence="1" id="KW-0812">Transmembrane</keyword>
<proteinExistence type="predicted"/>
<keyword evidence="1" id="KW-1133">Transmembrane helix</keyword>
<organism evidence="4 5">
    <name type="scientific">candidate division CSSED10-310 bacterium</name>
    <dbReference type="NCBI Taxonomy" id="2855610"/>
    <lineage>
        <taxon>Bacteria</taxon>
        <taxon>Bacteria division CSSED10-310</taxon>
    </lineage>
</organism>
<feature type="transmembrane region" description="Helical" evidence="1">
    <location>
        <begin position="658"/>
        <end position="678"/>
    </location>
</feature>
<reference evidence="4 5" key="1">
    <citation type="submission" date="2024-09" db="EMBL/GenBank/DDBJ databases">
        <title>Laminarin stimulates single cell rates of sulfate reduction while oxygen inhibits transcriptomic activity in coastal marine sediment.</title>
        <authorList>
            <person name="Lindsay M."/>
            <person name="Orcutt B."/>
            <person name="Emerson D."/>
            <person name="Stepanauskas R."/>
            <person name="D'Angelo T."/>
        </authorList>
    </citation>
    <scope>NUCLEOTIDE SEQUENCE [LARGE SCALE GENOMIC DNA]</scope>
    <source>
        <strain evidence="4">SAG AM-311-K15</strain>
    </source>
</reference>
<feature type="chain" id="PRO_5047341702" evidence="2">
    <location>
        <begin position="27"/>
        <end position="687"/>
    </location>
</feature>
<dbReference type="EMBL" id="JBHPBY010000357">
    <property type="protein sequence ID" value="MFC1852726.1"/>
    <property type="molecule type" value="Genomic_DNA"/>
</dbReference>
<dbReference type="Proteomes" id="UP001594351">
    <property type="component" value="Unassembled WGS sequence"/>
</dbReference>
<dbReference type="Pfam" id="PF25470">
    <property type="entry name" value="DUF7901"/>
    <property type="match status" value="1"/>
</dbReference>
<accession>A0ABV6Z2P9</accession>
<evidence type="ECO:0000313" key="5">
    <source>
        <dbReference type="Proteomes" id="UP001594351"/>
    </source>
</evidence>
<keyword evidence="2" id="KW-0732">Signal</keyword>
<name>A0ABV6Z2P9_UNCC1</name>
<gene>
    <name evidence="4" type="ORF">ACFL27_21215</name>
</gene>
<evidence type="ECO:0000259" key="3">
    <source>
        <dbReference type="Pfam" id="PF25470"/>
    </source>
</evidence>
<feature type="domain" description="DUF7901" evidence="3">
    <location>
        <begin position="429"/>
        <end position="646"/>
    </location>
</feature>
<evidence type="ECO:0000313" key="4">
    <source>
        <dbReference type="EMBL" id="MFC1852726.1"/>
    </source>
</evidence>
<keyword evidence="5" id="KW-1185">Reference proteome</keyword>
<evidence type="ECO:0000256" key="1">
    <source>
        <dbReference type="SAM" id="Phobius"/>
    </source>
</evidence>
<sequence length="687" mass="75494">MVKTWMFYVIVILCAVATCFTSPARAQNKLLISCEGTICTGGGNLTYQYTLQNVDQNPVVFTKFYVGTQDLDPTGARYSNWVAPAGFPATAIVDVWANLPGLSVMGTTGVQTAHTVIPPQSAVASVAAIVWTGAVLVNPMQTVTFGFDHPYDYQDMEWLAEHPDPTNLSFGILSSPIAGPLGVFTDGWIHGPSDHEPQLLRDYGDAPDGAMAYPSMGGMGQFPTCKGNGLFVEHNNFGAYFGPTVDFETDGNAGACPSFNPYDQDECFQDGDAGLIWPRAYTISTGVETPCSGSGGMLGNICQTAVWGWSTDIFVHNTMPNHEPYLDAYVNVLIDWNQDGVWNGSSTCPSGAVPEHVLVNFVVPAQYIGPLSNLSPPNFTIGPNPGYVWARFSITEAPVPQDWDGAGVFEDGESEDYLLLVGSGRSEAKWIQLPDLTPNGIDIKVDWDGDPSTDLILADDFLCTATGKLTDVHFWGSWKNDEKGNIINIHLSIHSDDPIGPGGTDPDNQYSKPDQLLWEMDFPPGTFTESLYYEEPDPGEYWWNPNTGELVPGNDKQVWRYDIDIDPIEAFVQDGSEQSPIIYWLDISVQDDTDAEFGWKTRRYPDHYNDDAVWDLFPGGPIWNELRYPQDHPLDGDSIDMAFVLTFEPPVPPVIPTMTQWGLAALFVLLALSAAWIIKRKFGQRSV</sequence>
<feature type="signal peptide" evidence="2">
    <location>
        <begin position="1"/>
        <end position="26"/>
    </location>
</feature>
<comment type="caution">
    <text evidence="4">The sequence shown here is derived from an EMBL/GenBank/DDBJ whole genome shotgun (WGS) entry which is preliminary data.</text>
</comment>